<keyword evidence="1" id="KW-0472">Membrane</keyword>
<feature type="transmembrane region" description="Helical" evidence="1">
    <location>
        <begin position="6"/>
        <end position="25"/>
    </location>
</feature>
<keyword evidence="3" id="KW-1185">Reference proteome</keyword>
<proteinExistence type="predicted"/>
<reference evidence="2 3" key="1">
    <citation type="submission" date="2020-04" db="EMBL/GenBank/DDBJ databases">
        <title>Flammeovirga sp. SR4, a novel species isolated from seawater.</title>
        <authorList>
            <person name="Wang X."/>
        </authorList>
    </citation>
    <scope>NUCLEOTIDE SEQUENCE [LARGE SCALE GENOMIC DNA]</scope>
    <source>
        <strain evidence="2 3">SR4</strain>
    </source>
</reference>
<protein>
    <recommendedName>
        <fullName evidence="4">Nitrogen fixation protein FixH</fullName>
    </recommendedName>
</protein>
<dbReference type="InterPro" id="IPR008620">
    <property type="entry name" value="FixH"/>
</dbReference>
<evidence type="ECO:0000313" key="2">
    <source>
        <dbReference type="EMBL" id="NLR89789.1"/>
    </source>
</evidence>
<keyword evidence="1" id="KW-0812">Transmembrane</keyword>
<dbReference type="Pfam" id="PF05751">
    <property type="entry name" value="FixH"/>
    <property type="match status" value="1"/>
</dbReference>
<evidence type="ECO:0008006" key="4">
    <source>
        <dbReference type="Google" id="ProtNLM"/>
    </source>
</evidence>
<accession>A0A7X8SGJ8</accession>
<evidence type="ECO:0000256" key="1">
    <source>
        <dbReference type="SAM" id="Phobius"/>
    </source>
</evidence>
<name>A0A7X8SGJ8_9BACT</name>
<sequence length="146" mass="16778">MKLNWGWGVVIAFVVFGTFIIAMVIKMFTVPVNMVSKDYYAEEQLHEIHQKQKENINTLSEAPVLTLNMEDGNIDVILPPELKSVKGQIRFFRPSDNRLDFNVPLKLNEDNAQSIDASRIMKGRWILKMSFSANGKEYLFEKALVI</sequence>
<keyword evidence="1" id="KW-1133">Transmembrane helix</keyword>
<organism evidence="2 3">
    <name type="scientific">Flammeovirga agarivorans</name>
    <dbReference type="NCBI Taxonomy" id="2726742"/>
    <lineage>
        <taxon>Bacteria</taxon>
        <taxon>Pseudomonadati</taxon>
        <taxon>Bacteroidota</taxon>
        <taxon>Cytophagia</taxon>
        <taxon>Cytophagales</taxon>
        <taxon>Flammeovirgaceae</taxon>
        <taxon>Flammeovirga</taxon>
    </lineage>
</organism>
<evidence type="ECO:0000313" key="3">
    <source>
        <dbReference type="Proteomes" id="UP000585050"/>
    </source>
</evidence>
<dbReference type="AlphaFoldDB" id="A0A7X8SGJ8"/>
<gene>
    <name evidence="2" type="ORF">HGP29_01165</name>
</gene>
<dbReference type="RefSeq" id="WP_168880474.1">
    <property type="nucleotide sequence ID" value="NZ_JABAIL010000001.1"/>
</dbReference>
<dbReference type="EMBL" id="JABAIL010000001">
    <property type="protein sequence ID" value="NLR89789.1"/>
    <property type="molecule type" value="Genomic_DNA"/>
</dbReference>
<dbReference type="Proteomes" id="UP000585050">
    <property type="component" value="Unassembled WGS sequence"/>
</dbReference>
<comment type="caution">
    <text evidence="2">The sequence shown here is derived from an EMBL/GenBank/DDBJ whole genome shotgun (WGS) entry which is preliminary data.</text>
</comment>